<feature type="domain" description="Myb-like" evidence="8">
    <location>
        <begin position="203"/>
        <end position="254"/>
    </location>
</feature>
<feature type="compositionally biased region" description="Polar residues" evidence="7">
    <location>
        <begin position="553"/>
        <end position="566"/>
    </location>
</feature>
<evidence type="ECO:0000259" key="8">
    <source>
        <dbReference type="PROSITE" id="PS50090"/>
    </source>
</evidence>
<keyword evidence="2" id="KW-0677">Repeat</keyword>
<dbReference type="InterPro" id="IPR009057">
    <property type="entry name" value="Homeodomain-like_sf"/>
</dbReference>
<dbReference type="PROSITE" id="PS50090">
    <property type="entry name" value="MYB_LIKE"/>
    <property type="match status" value="3"/>
</dbReference>
<feature type="compositionally biased region" description="Polar residues" evidence="7">
    <location>
        <begin position="132"/>
        <end position="152"/>
    </location>
</feature>
<feature type="domain" description="HTH myb-type" evidence="9">
    <location>
        <begin position="203"/>
        <end position="258"/>
    </location>
</feature>
<reference evidence="10 11" key="1">
    <citation type="submission" date="2024-03" db="EMBL/GenBank/DDBJ databases">
        <title>Adaptation during the transition from Ophiocordyceps entomopathogen to insect associate is accompanied by gene loss and intensified selection.</title>
        <authorList>
            <person name="Ward C.M."/>
            <person name="Onetto C.A."/>
            <person name="Borneman A.R."/>
        </authorList>
    </citation>
    <scope>NUCLEOTIDE SEQUENCE [LARGE SCALE GENOMIC DNA]</scope>
    <source>
        <strain evidence="10">AWRI1</strain>
        <tissue evidence="10">Single Adult Female</tissue>
    </source>
</reference>
<feature type="domain" description="Myb-like" evidence="8">
    <location>
        <begin position="152"/>
        <end position="202"/>
    </location>
</feature>
<dbReference type="FunFam" id="1.10.10.60:FF:000010">
    <property type="entry name" value="Transcriptional activator Myb isoform A"/>
    <property type="match status" value="1"/>
</dbReference>
<evidence type="ECO:0000256" key="4">
    <source>
        <dbReference type="ARBA" id="ARBA00023125"/>
    </source>
</evidence>
<dbReference type="PANTHER" id="PTHR45614">
    <property type="entry name" value="MYB PROTEIN-RELATED"/>
    <property type="match status" value="1"/>
</dbReference>
<feature type="region of interest" description="Disordered" evidence="7">
    <location>
        <begin position="816"/>
        <end position="887"/>
    </location>
</feature>
<comment type="subcellular location">
    <subcellularLocation>
        <location evidence="1">Nucleus</location>
    </subcellularLocation>
</comment>
<evidence type="ECO:0000256" key="1">
    <source>
        <dbReference type="ARBA" id="ARBA00004123"/>
    </source>
</evidence>
<feature type="compositionally biased region" description="Basic and acidic residues" evidence="7">
    <location>
        <begin position="870"/>
        <end position="887"/>
    </location>
</feature>
<gene>
    <name evidence="10" type="ORF">V9T40_005839</name>
</gene>
<evidence type="ECO:0000256" key="5">
    <source>
        <dbReference type="ARBA" id="ARBA00023163"/>
    </source>
</evidence>
<dbReference type="AlphaFoldDB" id="A0AAN9Y918"/>
<keyword evidence="6" id="KW-0539">Nucleus</keyword>
<evidence type="ECO:0000256" key="2">
    <source>
        <dbReference type="ARBA" id="ARBA00022737"/>
    </source>
</evidence>
<evidence type="ECO:0000259" key="9">
    <source>
        <dbReference type="PROSITE" id="PS51294"/>
    </source>
</evidence>
<feature type="domain" description="HTH myb-type" evidence="9">
    <location>
        <begin position="155"/>
        <end position="202"/>
    </location>
</feature>
<accession>A0AAN9Y918</accession>
<dbReference type="Gene3D" id="1.10.10.60">
    <property type="entry name" value="Homeodomain-like"/>
    <property type="match status" value="3"/>
</dbReference>
<dbReference type="SUPFAM" id="SSF46689">
    <property type="entry name" value="Homeodomain-like"/>
    <property type="match status" value="2"/>
</dbReference>
<evidence type="ECO:0000256" key="6">
    <source>
        <dbReference type="ARBA" id="ARBA00023242"/>
    </source>
</evidence>
<dbReference type="InterPro" id="IPR017930">
    <property type="entry name" value="Myb_dom"/>
</dbReference>
<dbReference type="Pfam" id="PF00249">
    <property type="entry name" value="Myb_DNA-binding"/>
    <property type="match status" value="1"/>
</dbReference>
<keyword evidence="4" id="KW-0238">DNA-binding</keyword>
<feature type="compositionally biased region" description="Polar residues" evidence="7">
    <location>
        <begin position="817"/>
        <end position="841"/>
    </location>
</feature>
<keyword evidence="11" id="KW-1185">Reference proteome</keyword>
<name>A0AAN9Y918_9HEMI</name>
<feature type="domain" description="HTH myb-type" evidence="9">
    <location>
        <begin position="259"/>
        <end position="309"/>
    </location>
</feature>
<evidence type="ECO:0000256" key="3">
    <source>
        <dbReference type="ARBA" id="ARBA00023015"/>
    </source>
</evidence>
<evidence type="ECO:0000256" key="7">
    <source>
        <dbReference type="SAM" id="MobiDB-lite"/>
    </source>
</evidence>
<dbReference type="SMART" id="SM00717">
    <property type="entry name" value="SANT"/>
    <property type="match status" value="3"/>
</dbReference>
<keyword evidence="5" id="KW-0804">Transcription</keyword>
<protein>
    <submittedName>
        <fullName evidence="10">Uncharacterized protein</fullName>
    </submittedName>
</protein>
<feature type="region of interest" description="Disordered" evidence="7">
    <location>
        <begin position="117"/>
        <end position="152"/>
    </location>
</feature>
<organism evidence="10 11">
    <name type="scientific">Parthenolecanium corni</name>
    <dbReference type="NCBI Taxonomy" id="536013"/>
    <lineage>
        <taxon>Eukaryota</taxon>
        <taxon>Metazoa</taxon>
        <taxon>Ecdysozoa</taxon>
        <taxon>Arthropoda</taxon>
        <taxon>Hexapoda</taxon>
        <taxon>Insecta</taxon>
        <taxon>Pterygota</taxon>
        <taxon>Neoptera</taxon>
        <taxon>Paraneoptera</taxon>
        <taxon>Hemiptera</taxon>
        <taxon>Sternorrhyncha</taxon>
        <taxon>Coccoidea</taxon>
        <taxon>Coccidae</taxon>
        <taxon>Parthenolecanium</taxon>
    </lineage>
</organism>
<feature type="region of interest" description="Disordered" evidence="7">
    <location>
        <begin position="537"/>
        <end position="570"/>
    </location>
</feature>
<dbReference type="Pfam" id="PF13921">
    <property type="entry name" value="Myb_DNA-bind_6"/>
    <property type="match status" value="1"/>
</dbReference>
<feature type="compositionally biased region" description="Low complexity" evidence="7">
    <location>
        <begin position="842"/>
        <end position="854"/>
    </location>
</feature>
<dbReference type="Proteomes" id="UP001367676">
    <property type="component" value="Unassembled WGS sequence"/>
</dbReference>
<proteinExistence type="predicted"/>
<evidence type="ECO:0000313" key="11">
    <source>
        <dbReference type="Proteomes" id="UP001367676"/>
    </source>
</evidence>
<evidence type="ECO:0000313" key="10">
    <source>
        <dbReference type="EMBL" id="KAK7604653.1"/>
    </source>
</evidence>
<dbReference type="GO" id="GO:0000978">
    <property type="term" value="F:RNA polymerase II cis-regulatory region sequence-specific DNA binding"/>
    <property type="evidence" value="ECO:0007669"/>
    <property type="project" value="TreeGrafter"/>
</dbReference>
<dbReference type="FunFam" id="1.10.10.60:FF:000016">
    <property type="entry name" value="Transcriptional activator Myb isoform A"/>
    <property type="match status" value="1"/>
</dbReference>
<dbReference type="PROSITE" id="PS51294">
    <property type="entry name" value="HTH_MYB"/>
    <property type="match status" value="3"/>
</dbReference>
<comment type="caution">
    <text evidence="10">The sequence shown here is derived from an EMBL/GenBank/DDBJ whole genome shotgun (WGS) entry which is preliminary data.</text>
</comment>
<dbReference type="EMBL" id="JBBCAQ010000003">
    <property type="protein sequence ID" value="KAK7604653.1"/>
    <property type="molecule type" value="Genomic_DNA"/>
</dbReference>
<dbReference type="CDD" id="cd00167">
    <property type="entry name" value="SANT"/>
    <property type="match status" value="3"/>
</dbReference>
<dbReference type="GO" id="GO:0005634">
    <property type="term" value="C:nucleus"/>
    <property type="evidence" value="ECO:0007669"/>
    <property type="project" value="UniProtKB-SubCell"/>
</dbReference>
<dbReference type="InterPro" id="IPR050560">
    <property type="entry name" value="MYB_TF"/>
</dbReference>
<feature type="domain" description="Myb-like" evidence="8">
    <location>
        <begin position="255"/>
        <end position="305"/>
    </location>
</feature>
<dbReference type="GO" id="GO:0000981">
    <property type="term" value="F:DNA-binding transcription factor activity, RNA polymerase II-specific"/>
    <property type="evidence" value="ECO:0007669"/>
    <property type="project" value="TreeGrafter"/>
</dbReference>
<dbReference type="InterPro" id="IPR001005">
    <property type="entry name" value="SANT/Myb"/>
</dbReference>
<dbReference type="PANTHER" id="PTHR45614:SF25">
    <property type="entry name" value="MYB PROTEIN"/>
    <property type="match status" value="1"/>
</dbReference>
<sequence length="903" mass="102006">MKSDVPLMGFAIVRSSLDQGCIFSGVEKGSERQCEKDEMYIEESQQPLDRLHSLDRGSHLPFDHMLERMLVHSTELCWPVSCVDTAFCTCFSREPLYNAGGRCLPCGSRSSFEDSCTSEDELTDDSNGGDGVTSSWSLNLPANQSRGRASTSGVINKGRWTKEEDAKLKQLVEKYNERFDIIAKHFPDRSDIQCQQRWQKVVNPELVKGPWTKEEDDMVLELVDKYGPKKWTLIARHLKGRIGKQCRERWHNHLNPDIKKSAWTEEEDRIIYNAHIRFGNQWAKIAKLLPGRTDNAIKNHWNSTMRRKYDVEDKNDGNKMGNRLMPRKLNGPYGRSHLSAAQQNFQEIIQKTKADVLGQKSDYSLPERPSDFAWNVQNFDRETPTKQQPPPTSSDYHVTIDVPTTPMSSACQQNRNAPVLRNSYQINFNLESPPRPATVPLASPSFSSALKYYNIDPENFVVHENGDCQPIIVSSPDEGYGELNVSDLVRNTSSEYIVPDNVTPEKKTSGYHIDLKQLNTPPHILRRGNLRAVRRRSLSQSLDLSPEPASDLSHLNNKKLTPTNAHRTPIKGTPVKQLPFSPSQFLNSPSFSFDVSLTSTPVSHRRQTGNEIETNVNKENPDLLVTPNPIPSNSASQTIKLEPVAEPDREQCVTPPLSIKHDYDPHTPTPFKEKVAELEMGVKPLLRSPDRSIDDIRDFIKEEQDLTDSCYNECQSLVLNTEVDNHHCKRKQNGSHCPAGKENTLPNNKRVRKALEQTWNVMARTTNANIIMSDTSSLVETPSKSLLHTDSSVLFSPSSIEKHVAHISEPFGEHRISCSNERTPQSVSSKNASPRNDVTIDSSSSKSIQQQQFSRVARRIQFDTQPTDDGTDHSDKSKDGKSDEYLPKVRHELILPACLHTLP</sequence>
<keyword evidence="3" id="KW-0805">Transcription regulation</keyword>